<evidence type="ECO:0000313" key="1">
    <source>
        <dbReference type="EMBL" id="CAE6466439.1"/>
    </source>
</evidence>
<sequence length="502" mass="56985">MKSDLSCVVRSQPQNPLLIPEIAHWIYRISQQKDGHHLAQTCSHLFNSLIPLVWENVNGIEQLLALVVGTKISVDSDDNMQIFMAHKPLTDEDLRRFKFYAPFIRHLSSFKIEKYFRYRLRGWKPLLTALGNNPLLPNLRTLVFNTRPTTTMFEQQAWFMLLLSPSLRELYLTTTSSHRVLNASAAELFFKSVSTTLLSITDSSSTSNQPPPPRRTITIRTESADVEDISWFTTVRDLANISKLVVSISTLGAGELSTIGLLPQLESLELDFDIIRDGESTSSFTPRNLPDQAFPQLRHFGLRNLPDASCFHSIWSLKPLVSHLTSVALHFNKYRWMSVLTSDQILSDFIYPIGEKSPNLVNLAIHPPEYEWNEAESSAPMFGLLSRLPLTGLRFAPMTPLHLSIPHTTGKYYLLKRLELTTSWIEVADIKSLAVVFPNLEYLAVQITMYPEDFQGAHSIPTSSQSIVLYVMSVFLEEDPLWDRAIIGDRLARLVFITITTP</sequence>
<organism evidence="1 2">
    <name type="scientific">Rhizoctonia solani</name>
    <dbReference type="NCBI Taxonomy" id="456999"/>
    <lineage>
        <taxon>Eukaryota</taxon>
        <taxon>Fungi</taxon>
        <taxon>Dikarya</taxon>
        <taxon>Basidiomycota</taxon>
        <taxon>Agaricomycotina</taxon>
        <taxon>Agaricomycetes</taxon>
        <taxon>Cantharellales</taxon>
        <taxon>Ceratobasidiaceae</taxon>
        <taxon>Rhizoctonia</taxon>
    </lineage>
</organism>
<evidence type="ECO:0000313" key="2">
    <source>
        <dbReference type="Proteomes" id="UP000663850"/>
    </source>
</evidence>
<name>A0A8H3BVF0_9AGAM</name>
<dbReference type="Gene3D" id="3.80.10.10">
    <property type="entry name" value="Ribonuclease Inhibitor"/>
    <property type="match status" value="1"/>
</dbReference>
<gene>
    <name evidence="1" type="ORF">RDB_LOCUS57040</name>
</gene>
<proteinExistence type="predicted"/>
<comment type="caution">
    <text evidence="1">The sequence shown here is derived from an EMBL/GenBank/DDBJ whole genome shotgun (WGS) entry which is preliminary data.</text>
</comment>
<dbReference type="Proteomes" id="UP000663850">
    <property type="component" value="Unassembled WGS sequence"/>
</dbReference>
<dbReference type="SUPFAM" id="SSF52047">
    <property type="entry name" value="RNI-like"/>
    <property type="match status" value="1"/>
</dbReference>
<dbReference type="AlphaFoldDB" id="A0A8H3BVF0"/>
<evidence type="ECO:0008006" key="3">
    <source>
        <dbReference type="Google" id="ProtNLM"/>
    </source>
</evidence>
<dbReference type="InterPro" id="IPR032675">
    <property type="entry name" value="LRR_dom_sf"/>
</dbReference>
<protein>
    <recommendedName>
        <fullName evidence="3">F-box domain-containing protein</fullName>
    </recommendedName>
</protein>
<accession>A0A8H3BVF0</accession>
<reference evidence="1" key="1">
    <citation type="submission" date="2021-01" db="EMBL/GenBank/DDBJ databases">
        <authorList>
            <person name="Kaushik A."/>
        </authorList>
    </citation>
    <scope>NUCLEOTIDE SEQUENCE</scope>
    <source>
        <strain evidence="1">Type strain: AG8-Rh-89/</strain>
    </source>
</reference>
<dbReference type="EMBL" id="CAJMWZ010002950">
    <property type="protein sequence ID" value="CAE6466439.1"/>
    <property type="molecule type" value="Genomic_DNA"/>
</dbReference>